<evidence type="ECO:0000259" key="4">
    <source>
        <dbReference type="PROSITE" id="PS50893"/>
    </source>
</evidence>
<keyword evidence="1" id="KW-0813">Transport</keyword>
<dbReference type="OrthoDB" id="24644at2157"/>
<dbReference type="RefSeq" id="WP_050003420.1">
    <property type="nucleotide sequence ID" value="NZ_CP008887.1"/>
</dbReference>
<dbReference type="InterPro" id="IPR003593">
    <property type="entry name" value="AAA+_ATPase"/>
</dbReference>
<dbReference type="STRING" id="1505907.TEU_08995"/>
<feature type="domain" description="ABC transporter" evidence="4">
    <location>
        <begin position="4"/>
        <end position="234"/>
    </location>
</feature>
<evidence type="ECO:0000313" key="5">
    <source>
        <dbReference type="EMBL" id="AIU70453.1"/>
    </source>
</evidence>
<gene>
    <name evidence="5" type="ORF">TEU_08995</name>
</gene>
<keyword evidence="6" id="KW-1185">Reference proteome</keyword>
<dbReference type="KEGG" id="teu:TEU_08995"/>
<dbReference type="InterPro" id="IPR027417">
    <property type="entry name" value="P-loop_NTPase"/>
</dbReference>
<dbReference type="EMBL" id="CP008887">
    <property type="protein sequence ID" value="AIU70453.1"/>
    <property type="molecule type" value="Genomic_DNA"/>
</dbReference>
<dbReference type="SUPFAM" id="SSF52540">
    <property type="entry name" value="P-loop containing nucleoside triphosphate hydrolases"/>
    <property type="match status" value="1"/>
</dbReference>
<dbReference type="GeneID" id="25153568"/>
<dbReference type="PROSITE" id="PS50893">
    <property type="entry name" value="ABC_TRANSPORTER_2"/>
    <property type="match status" value="1"/>
</dbReference>
<evidence type="ECO:0000256" key="3">
    <source>
        <dbReference type="ARBA" id="ARBA00022840"/>
    </source>
</evidence>
<dbReference type="GO" id="GO:0016887">
    <property type="term" value="F:ATP hydrolysis activity"/>
    <property type="evidence" value="ECO:0007669"/>
    <property type="project" value="InterPro"/>
</dbReference>
<accession>A0A097QVF7</accession>
<dbReference type="AlphaFoldDB" id="A0A097QVF7"/>
<dbReference type="GO" id="GO:0005524">
    <property type="term" value="F:ATP binding"/>
    <property type="evidence" value="ECO:0007669"/>
    <property type="project" value="UniProtKB-KW"/>
</dbReference>
<reference evidence="5 6" key="1">
    <citation type="journal article" date="2015" name="Int. J. Syst. Evol. Microbiol.">
        <title>Thermococcus eurythermalis sp. nov., a conditional piezophilic hyperthermophilic archaeon with a wide temperature range isolated from an oil-immersed chimney in the Guaymas Basin.</title>
        <authorList>
            <person name="Zhao W."/>
            <person name="Zeng X."/>
            <person name="Xiao X."/>
        </authorList>
    </citation>
    <scope>NUCLEOTIDE SEQUENCE [LARGE SCALE GENOMIC DNA]</scope>
    <source>
        <strain evidence="5 6">A501</strain>
    </source>
</reference>
<keyword evidence="3 5" id="KW-0067">ATP-binding</keyword>
<keyword evidence="2" id="KW-0547">Nucleotide-binding</keyword>
<dbReference type="PROSITE" id="PS00211">
    <property type="entry name" value="ABC_TRANSPORTER_1"/>
    <property type="match status" value="1"/>
</dbReference>
<dbReference type="SMART" id="SM00382">
    <property type="entry name" value="AAA"/>
    <property type="match status" value="1"/>
</dbReference>
<dbReference type="Proteomes" id="UP000029980">
    <property type="component" value="Chromosome"/>
</dbReference>
<organism evidence="5 6">
    <name type="scientific">Thermococcus eurythermalis</name>
    <dbReference type="NCBI Taxonomy" id="1505907"/>
    <lineage>
        <taxon>Archaea</taxon>
        <taxon>Methanobacteriati</taxon>
        <taxon>Methanobacteriota</taxon>
        <taxon>Thermococci</taxon>
        <taxon>Thermococcales</taxon>
        <taxon>Thermococcaceae</taxon>
        <taxon>Thermococcus</taxon>
    </lineage>
</organism>
<dbReference type="Gene3D" id="3.40.50.300">
    <property type="entry name" value="P-loop containing nucleotide triphosphate hydrolases"/>
    <property type="match status" value="1"/>
</dbReference>
<dbReference type="InterPro" id="IPR017871">
    <property type="entry name" value="ABC_transporter-like_CS"/>
</dbReference>
<name>A0A097QVF7_9EURY</name>
<evidence type="ECO:0000256" key="2">
    <source>
        <dbReference type="ARBA" id="ARBA00022741"/>
    </source>
</evidence>
<dbReference type="InterPro" id="IPR003439">
    <property type="entry name" value="ABC_transporter-like_ATP-bd"/>
</dbReference>
<dbReference type="PANTHER" id="PTHR42734:SF20">
    <property type="entry name" value="ABC-TYPE IRON(III)-SIDEROPHORE TRANSPORT SYSTEM, ATPASE COMPONENT"/>
    <property type="match status" value="1"/>
</dbReference>
<sequence>MKVLKVKNLNFGYNGSQILHNVSLEVERGELVAILGPNGAGKSTLMKCLAGVFKCNGVEVFEKPINEYSREELARIIGYVPQAIVPGFMRVFDTVLLGRRPYMGLKPSKKDIEAVKSTLKMLKIDHLALKPINRLSGGELQKVNIARALAQEPEILLMDEPTNNLDLRSQVEVMKIAREFVESGKTAVIIMHDVNLALRFADRFVFMKGGRIIKDGGRNVLTPGLFEEVYGVGGVIAEVQGVPVVVPDLVD</sequence>
<dbReference type="HOGENOM" id="CLU_000604_1_11_2"/>
<dbReference type="FunFam" id="3.40.50.300:FF:000134">
    <property type="entry name" value="Iron-enterobactin ABC transporter ATP-binding protein"/>
    <property type="match status" value="1"/>
</dbReference>
<dbReference type="Pfam" id="PF00005">
    <property type="entry name" value="ABC_tran"/>
    <property type="match status" value="1"/>
</dbReference>
<evidence type="ECO:0000256" key="1">
    <source>
        <dbReference type="ARBA" id="ARBA00022448"/>
    </source>
</evidence>
<dbReference type="InterPro" id="IPR050153">
    <property type="entry name" value="Metal_Ion_Import_ABC"/>
</dbReference>
<protein>
    <submittedName>
        <fullName evidence="5">Iron ABC transporter ATP-binding protein</fullName>
    </submittedName>
</protein>
<dbReference type="PANTHER" id="PTHR42734">
    <property type="entry name" value="METAL TRANSPORT SYSTEM ATP-BINDING PROTEIN TM_0124-RELATED"/>
    <property type="match status" value="1"/>
</dbReference>
<proteinExistence type="predicted"/>
<evidence type="ECO:0000313" key="6">
    <source>
        <dbReference type="Proteomes" id="UP000029980"/>
    </source>
</evidence>
<dbReference type="CDD" id="cd03214">
    <property type="entry name" value="ABC_Iron-Siderophores_B12_Hemin"/>
    <property type="match status" value="1"/>
</dbReference>